<sequence>MILPIGANTENHVLRRTGRLALFLLLALAVLGLGAWGALALWFRAPGPELVRGALAVLWAAALLAILAGLFTVRRRQAAVAFAACAIGLIGWWLTIRPSNTRDWTPDVARTAHGEIVGDRLTVHDVRNFRWRSDTDFDQAWDTRSFDLGKLEGADLFLSYWAGEAIAHAIVSFQFADAPPLAFSIEIRKERGEDYSAIAGFFKSYELAFIAADEQDVVKVRATARGEDVRIYRLDIQKATARTLIERYLAAANRAYAEPEWYNTFTTNCTTVIFGMARVMDPGIPMDWRVLLSGYLPGYLYEHDFLSRKVSLEQLVSAAHIGPRAPGPADDPGFSARIRDGVPTP</sequence>
<reference evidence="4" key="2">
    <citation type="submission" date="2020-09" db="EMBL/GenBank/DDBJ databases">
        <authorList>
            <person name="Sun Q."/>
            <person name="Zhou Y."/>
        </authorList>
    </citation>
    <scope>NUCLEOTIDE SEQUENCE</scope>
    <source>
        <strain evidence="4">CGMCC 1.12214</strain>
    </source>
</reference>
<evidence type="ECO:0000256" key="2">
    <source>
        <dbReference type="SAM" id="Phobius"/>
    </source>
</evidence>
<dbReference type="AlphaFoldDB" id="A0A917I8R1"/>
<feature type="transmembrane region" description="Helical" evidence="2">
    <location>
        <begin position="20"/>
        <end position="44"/>
    </location>
</feature>
<feature type="region of interest" description="Disordered" evidence="1">
    <location>
        <begin position="323"/>
        <end position="345"/>
    </location>
</feature>
<dbReference type="EMBL" id="BMES01000002">
    <property type="protein sequence ID" value="GGH25531.1"/>
    <property type="molecule type" value="Genomic_DNA"/>
</dbReference>
<feature type="transmembrane region" description="Helical" evidence="2">
    <location>
        <begin position="50"/>
        <end position="71"/>
    </location>
</feature>
<keyword evidence="2" id="KW-0812">Transmembrane</keyword>
<keyword evidence="2" id="KW-1133">Transmembrane helix</keyword>
<keyword evidence="2" id="KW-0472">Membrane</keyword>
<protein>
    <submittedName>
        <fullName evidence="4">Membrane protein</fullName>
    </submittedName>
</protein>
<organism evidence="4 5">
    <name type="scientific">Alsobacter metallidurans</name>
    <dbReference type="NCBI Taxonomy" id="340221"/>
    <lineage>
        <taxon>Bacteria</taxon>
        <taxon>Pseudomonadati</taxon>
        <taxon>Pseudomonadota</taxon>
        <taxon>Alphaproteobacteria</taxon>
        <taxon>Hyphomicrobiales</taxon>
        <taxon>Alsobacteraceae</taxon>
        <taxon>Alsobacter</taxon>
    </lineage>
</organism>
<feature type="transmembrane region" description="Helical" evidence="2">
    <location>
        <begin position="78"/>
        <end position="96"/>
    </location>
</feature>
<dbReference type="Proteomes" id="UP000603912">
    <property type="component" value="Unassembled WGS sequence"/>
</dbReference>
<evidence type="ECO:0000313" key="4">
    <source>
        <dbReference type="EMBL" id="GGH25531.1"/>
    </source>
</evidence>
<dbReference type="Pfam" id="PF13387">
    <property type="entry name" value="Lnb_N"/>
    <property type="match status" value="1"/>
</dbReference>
<reference evidence="4" key="1">
    <citation type="journal article" date="2014" name="Int. J. Syst. Evol. Microbiol.">
        <title>Complete genome sequence of Corynebacterium casei LMG S-19264T (=DSM 44701T), isolated from a smear-ripened cheese.</title>
        <authorList>
            <consortium name="US DOE Joint Genome Institute (JGI-PGF)"/>
            <person name="Walter F."/>
            <person name="Albersmeier A."/>
            <person name="Kalinowski J."/>
            <person name="Ruckert C."/>
        </authorList>
    </citation>
    <scope>NUCLEOTIDE SEQUENCE</scope>
    <source>
        <strain evidence="4">CGMCC 1.12214</strain>
    </source>
</reference>
<name>A0A917I8R1_9HYPH</name>
<comment type="caution">
    <text evidence="4">The sequence shown here is derived from an EMBL/GenBank/DDBJ whole genome shotgun (WGS) entry which is preliminary data.</text>
</comment>
<proteinExistence type="predicted"/>
<keyword evidence="5" id="KW-1185">Reference proteome</keyword>
<evidence type="ECO:0000256" key="1">
    <source>
        <dbReference type="SAM" id="MobiDB-lite"/>
    </source>
</evidence>
<feature type="domain" description="Lnb N-terminal periplasmic" evidence="3">
    <location>
        <begin position="139"/>
        <end position="294"/>
    </location>
</feature>
<accession>A0A917I8R1</accession>
<feature type="compositionally biased region" description="Low complexity" evidence="1">
    <location>
        <begin position="323"/>
        <end position="333"/>
    </location>
</feature>
<evidence type="ECO:0000313" key="5">
    <source>
        <dbReference type="Proteomes" id="UP000603912"/>
    </source>
</evidence>
<evidence type="ECO:0000259" key="3">
    <source>
        <dbReference type="Pfam" id="PF13387"/>
    </source>
</evidence>
<gene>
    <name evidence="4" type="ORF">GCM10007036_32710</name>
</gene>
<dbReference type="InterPro" id="IPR025178">
    <property type="entry name" value="Lnb_N"/>
</dbReference>